<organism evidence="1 2">
    <name type="scientific">Paramecium octaurelia</name>
    <dbReference type="NCBI Taxonomy" id="43137"/>
    <lineage>
        <taxon>Eukaryota</taxon>
        <taxon>Sar</taxon>
        <taxon>Alveolata</taxon>
        <taxon>Ciliophora</taxon>
        <taxon>Intramacronucleata</taxon>
        <taxon>Oligohymenophorea</taxon>
        <taxon>Peniculida</taxon>
        <taxon>Parameciidae</taxon>
        <taxon>Paramecium</taxon>
    </lineage>
</organism>
<evidence type="ECO:0000313" key="2">
    <source>
        <dbReference type="Proteomes" id="UP000683925"/>
    </source>
</evidence>
<comment type="caution">
    <text evidence="1">The sequence shown here is derived from an EMBL/GenBank/DDBJ whole genome shotgun (WGS) entry which is preliminary data.</text>
</comment>
<evidence type="ECO:0000313" key="1">
    <source>
        <dbReference type="EMBL" id="CAD8146709.1"/>
    </source>
</evidence>
<dbReference type="OMA" id="QFCDIEI"/>
<name>A0A8S1T570_PAROT</name>
<keyword evidence="2" id="KW-1185">Reference proteome</keyword>
<protein>
    <submittedName>
        <fullName evidence="1">Uncharacterized protein</fullName>
    </submittedName>
</protein>
<gene>
    <name evidence="1" type="ORF">POCTA_138.1.T0190067</name>
</gene>
<reference evidence="1" key="1">
    <citation type="submission" date="2021-01" db="EMBL/GenBank/DDBJ databases">
        <authorList>
            <consortium name="Genoscope - CEA"/>
            <person name="William W."/>
        </authorList>
    </citation>
    <scope>NUCLEOTIDE SEQUENCE</scope>
</reference>
<dbReference type="EMBL" id="CAJJDP010000019">
    <property type="protein sequence ID" value="CAD8146709.1"/>
    <property type="molecule type" value="Genomic_DNA"/>
</dbReference>
<accession>A0A8S1T570</accession>
<proteinExistence type="predicted"/>
<dbReference type="AlphaFoldDB" id="A0A8S1T570"/>
<dbReference type="OrthoDB" id="295276at2759"/>
<dbReference type="Proteomes" id="UP000683925">
    <property type="component" value="Unassembled WGS sequence"/>
</dbReference>
<sequence>MTNMQFSLDASFHSYQFCDIEINDRTQDFPHFEPIHIVSQQNKFNNLKKEIKLSPLINYDNNNTSQMYYQIKVQKMRVKKAIQSRSSKYRRIPDLDQNSYLRIIQPSSKTMKITQRLSSQPQRLPTKSFCDFTNPKDYQQKVQAKIKTRLPSIEKHQVETPSKSSLNCWTRQTSSSLFQEN</sequence>